<evidence type="ECO:0000256" key="1">
    <source>
        <dbReference type="PROSITE-ProRule" id="PRU01076"/>
    </source>
</evidence>
<dbReference type="InterPro" id="IPR007159">
    <property type="entry name" value="SpoVT-AbrB_dom"/>
</dbReference>
<dbReference type="SUPFAM" id="SSF89447">
    <property type="entry name" value="AbrB/MazE/MraZ-like"/>
    <property type="match status" value="1"/>
</dbReference>
<dbReference type="Proteomes" id="UP000218272">
    <property type="component" value="Chromosome SCLO_1"/>
</dbReference>
<dbReference type="GO" id="GO:0003700">
    <property type="term" value="F:DNA-binding transcription factor activity"/>
    <property type="evidence" value="ECO:0007669"/>
    <property type="project" value="InterPro"/>
</dbReference>
<protein>
    <submittedName>
        <fullName evidence="3">AbrB family transcriptional regulator</fullName>
    </submittedName>
</protein>
<dbReference type="KEGG" id="sclo:SCLO_1002480"/>
<dbReference type="InterPro" id="IPR031848">
    <property type="entry name" value="PrlF_antitoxin"/>
</dbReference>
<dbReference type="InterPro" id="IPR037914">
    <property type="entry name" value="SpoVT-AbrB_sf"/>
</dbReference>
<dbReference type="OrthoDB" id="9809003at2"/>
<sequence length="108" mass="11474">MPALLEEVSTITAKGQTTIPKSVRQALGVDYGGKIAFRVDEHGVSVHRADADHDDPAIDGFLAFLAEDIKRRPEALTALTPALAERIAALTEGVKVDLDAPIDGDVDL</sequence>
<evidence type="ECO:0000259" key="2">
    <source>
        <dbReference type="PROSITE" id="PS51740"/>
    </source>
</evidence>
<feature type="domain" description="SpoVT-AbrB" evidence="2">
    <location>
        <begin position="6"/>
        <end position="51"/>
    </location>
</feature>
<accession>A0A1E1EYD9</accession>
<name>A0A1E1EYD9_9SPHN</name>
<dbReference type="Gene3D" id="2.10.260.10">
    <property type="match status" value="1"/>
</dbReference>
<dbReference type="GO" id="GO:0001558">
    <property type="term" value="P:regulation of cell growth"/>
    <property type="evidence" value="ECO:0007669"/>
    <property type="project" value="InterPro"/>
</dbReference>
<dbReference type="RefSeq" id="WP_066519110.1">
    <property type="nucleotide sequence ID" value="NZ_AP017655.1"/>
</dbReference>
<dbReference type="PROSITE" id="PS51740">
    <property type="entry name" value="SPOVT_ABRB"/>
    <property type="match status" value="1"/>
</dbReference>
<dbReference type="GO" id="GO:0097351">
    <property type="term" value="F:toxin sequestering activity"/>
    <property type="evidence" value="ECO:0007669"/>
    <property type="project" value="InterPro"/>
</dbReference>
<keyword evidence="1" id="KW-0238">DNA-binding</keyword>
<proteinExistence type="predicted"/>
<evidence type="ECO:0000313" key="4">
    <source>
        <dbReference type="Proteomes" id="UP000218272"/>
    </source>
</evidence>
<dbReference type="EMBL" id="AP017655">
    <property type="protein sequence ID" value="BAV63288.1"/>
    <property type="molecule type" value="Genomic_DNA"/>
</dbReference>
<organism evidence="3 4">
    <name type="scientific">Sphingobium cloacae</name>
    <dbReference type="NCBI Taxonomy" id="120107"/>
    <lineage>
        <taxon>Bacteria</taxon>
        <taxon>Pseudomonadati</taxon>
        <taxon>Pseudomonadota</taxon>
        <taxon>Alphaproteobacteria</taxon>
        <taxon>Sphingomonadales</taxon>
        <taxon>Sphingomonadaceae</taxon>
        <taxon>Sphingobium</taxon>
    </lineage>
</organism>
<reference evidence="3 4" key="1">
    <citation type="submission" date="2016-10" db="EMBL/GenBank/DDBJ databases">
        <title>Complete Genome Sequence of the Nonylphenol-Degrading Bacterium Sphingobium cloacae JCM 10874T.</title>
        <authorList>
            <person name="Ootsuka M."/>
            <person name="Nishizawa T."/>
            <person name="Ohta H."/>
        </authorList>
    </citation>
    <scope>NUCLEOTIDE SEQUENCE [LARGE SCALE GENOMIC DNA]</scope>
    <source>
        <strain evidence="3 4">JCM 10874</strain>
    </source>
</reference>
<dbReference type="GO" id="GO:0003677">
    <property type="term" value="F:DNA binding"/>
    <property type="evidence" value="ECO:0007669"/>
    <property type="project" value="UniProtKB-UniRule"/>
</dbReference>
<dbReference type="AlphaFoldDB" id="A0A1E1EYD9"/>
<gene>
    <name evidence="3" type="ORF">SCLO_1002480</name>
</gene>
<evidence type="ECO:0000313" key="3">
    <source>
        <dbReference type="EMBL" id="BAV63288.1"/>
    </source>
</evidence>
<dbReference type="SMART" id="SM00966">
    <property type="entry name" value="SpoVT_AbrB"/>
    <property type="match status" value="1"/>
</dbReference>
<keyword evidence="4" id="KW-1185">Reference proteome</keyword>
<dbReference type="Pfam" id="PF15937">
    <property type="entry name" value="PrlF_antitoxin"/>
    <property type="match status" value="1"/>
</dbReference>